<feature type="domain" description="NUP210 Ig-like" evidence="3">
    <location>
        <begin position="182"/>
        <end position="283"/>
    </location>
</feature>
<keyword evidence="7" id="KW-1185">Reference proteome</keyword>
<evidence type="ECO:0000259" key="3">
    <source>
        <dbReference type="Pfam" id="PF22959"/>
    </source>
</evidence>
<dbReference type="AlphaFoldDB" id="A0A3B4EKX9"/>
<dbReference type="OMA" id="CPNTHIN"/>
<protein>
    <recommendedName>
        <fullName evidence="8">BIG2 domain-containing protein</fullName>
    </recommendedName>
</protein>
<name>A0A3B4EKX9_PYGNA</name>
<feature type="domain" description="NUP210 Ig-like" evidence="4">
    <location>
        <begin position="291"/>
        <end position="356"/>
    </location>
</feature>
<dbReference type="InterPro" id="IPR057586">
    <property type="entry name" value="Ig_NUP210_16th"/>
</dbReference>
<evidence type="ECO:0000313" key="7">
    <source>
        <dbReference type="Proteomes" id="UP001501920"/>
    </source>
</evidence>
<feature type="transmembrane region" description="Helical" evidence="1">
    <location>
        <begin position="625"/>
        <end position="645"/>
    </location>
</feature>
<keyword evidence="1" id="KW-1133">Transmembrane helix</keyword>
<feature type="domain" description="NUP210 Ig-like" evidence="5">
    <location>
        <begin position="1"/>
        <end position="92"/>
    </location>
</feature>
<dbReference type="Pfam" id="PF26183">
    <property type="entry name" value="Ig_NUP210_14th"/>
    <property type="match status" value="1"/>
</dbReference>
<feature type="domain" description="NUP210 C-terminal Ig-like" evidence="2">
    <location>
        <begin position="386"/>
        <end position="536"/>
    </location>
</feature>
<reference evidence="6 7" key="1">
    <citation type="submission" date="2020-10" db="EMBL/GenBank/DDBJ databases">
        <title>Pygocentrus nattereri (red-bellied piranha) genome, fPygNat1, primary haplotype.</title>
        <authorList>
            <person name="Myers G."/>
            <person name="Meyer A."/>
            <person name="Karagic N."/>
            <person name="Pippel M."/>
            <person name="Winkler S."/>
            <person name="Tracey A."/>
            <person name="Wood J."/>
            <person name="Formenti G."/>
            <person name="Howe K."/>
            <person name="Fedrigo O."/>
            <person name="Jarvis E.D."/>
        </authorList>
    </citation>
    <scope>NUCLEOTIDE SEQUENCE [LARGE SCALE GENOMIC DNA]</scope>
</reference>
<dbReference type="PANTHER" id="PTHR23019">
    <property type="entry name" value="NUCLEAR PORE MEMBRANE GLYCOPROTEIN GP210-RELATED"/>
    <property type="match status" value="1"/>
</dbReference>
<accession>A0A3B4EKX9</accession>
<dbReference type="GeneTree" id="ENSGT00390000009491"/>
<evidence type="ECO:0000259" key="5">
    <source>
        <dbReference type="Pfam" id="PF26181"/>
    </source>
</evidence>
<reference evidence="6" key="3">
    <citation type="submission" date="2025-09" db="UniProtKB">
        <authorList>
            <consortium name="Ensembl"/>
        </authorList>
    </citation>
    <scope>IDENTIFICATION</scope>
</reference>
<keyword evidence="1" id="KW-0812">Transmembrane</keyword>
<dbReference type="InterPro" id="IPR058779">
    <property type="entry name" value="Ig_NUP210_13th"/>
</dbReference>
<dbReference type="Pfam" id="PF22957">
    <property type="entry name" value="NUP210_Ig"/>
    <property type="match status" value="1"/>
</dbReference>
<evidence type="ECO:0008006" key="8">
    <source>
        <dbReference type="Google" id="ProtNLM"/>
    </source>
</evidence>
<dbReference type="STRING" id="42514.ENSPNAP00000036433"/>
<dbReference type="Ensembl" id="ENSPNAT00000030953.2">
    <property type="protein sequence ID" value="ENSPNAP00000036433.2"/>
    <property type="gene ID" value="ENSPNAG00000004198.2"/>
</dbReference>
<proteinExistence type="predicted"/>
<dbReference type="Pfam" id="PF25354">
    <property type="entry name" value="Ig_NUP210_16th"/>
    <property type="match status" value="1"/>
</dbReference>
<dbReference type="InterPro" id="IPR055094">
    <property type="entry name" value="NUP210_Ig15"/>
</dbReference>
<dbReference type="InterPro" id="IPR045197">
    <property type="entry name" value="NUP210-like"/>
</dbReference>
<evidence type="ECO:0000256" key="1">
    <source>
        <dbReference type="SAM" id="Phobius"/>
    </source>
</evidence>
<dbReference type="InterPro" id="IPR055095">
    <property type="entry name" value="NUP210_Ig_C"/>
</dbReference>
<dbReference type="PANTHER" id="PTHR23019:SF1">
    <property type="entry name" value="NUCLEAR PORE MEMBRANE GLYCOPROTEIN 210-LIKE"/>
    <property type="match status" value="1"/>
</dbReference>
<reference evidence="6" key="2">
    <citation type="submission" date="2025-08" db="UniProtKB">
        <authorList>
            <consortium name="Ensembl"/>
        </authorList>
    </citation>
    <scope>IDENTIFICATION</scope>
</reference>
<dbReference type="Proteomes" id="UP001501920">
    <property type="component" value="Chromosome 3"/>
</dbReference>
<evidence type="ECO:0000313" key="6">
    <source>
        <dbReference type="Ensembl" id="ENSPNAP00000036433.2"/>
    </source>
</evidence>
<sequence>MPVYVMGSDSAQNPLALGSVEDGLSFIWSLGKLGVLEIQPRHTQAGVSVSPSHSFSVLVKACSAGRTSLKVCVQPTNTSLSDQLTDEIQILVFEVMQLNAGTSTSVLMSPHSQYVLQSNKHSICPVRYSLCQCVSGAGLVTIDDKGVLSAGPDTGVALLEIIAMEECGINQTLLITVKVSAVWFVRAVSESSLHSEGDGALPAFPLGWRIRISALYYDNLGQRFHAHNTLTHITTNRDDLVQVTTDTNSHSFLVQTVSPGLTVLGIEGDHSNPALCDYTPLPVLPAISAPPAVLRPGDTVCFSSPLTDRSGQHGTWDVSSSQILRVDPETGAALAKNSGTVVVYYWLEGGQQALREVTVKAASVPTLSPPENRLLTNWPLAPDYIVELNTNNSAANTAQCSLRQQESIEKTLQPEAELCCILHFSAPYKQLNTLQAVFHTTPLYYMDTAQYGCRISVQPQSDPVLHLLSSLSFSISLSASLQAQSPLAVFPLSPPASVQLPYVPAFHCPNTHINLTPQQPVAEITVTGTSEMLNNLKFHSDNPDIMLSEPSLSAENPALCLVSVYLAVIQSTEKASLPASITIYTPLSPQTHIVRVSILNDSQTATGQLEVWHASPVRQLFDFQLIVLFALFAVLAVISVMFIVYNSLLHRLQTVPVVYTPPSSTLPAVKQQFSPWISQSPRMDRILHRRQWLCGISQASPPHAPPSLRLSS</sequence>
<dbReference type="Pfam" id="PF26181">
    <property type="entry name" value="Ig_NUP210_13th"/>
    <property type="match status" value="1"/>
</dbReference>
<evidence type="ECO:0000259" key="2">
    <source>
        <dbReference type="Pfam" id="PF22957"/>
    </source>
</evidence>
<evidence type="ECO:0000259" key="4">
    <source>
        <dbReference type="Pfam" id="PF25354"/>
    </source>
</evidence>
<organism evidence="6 7">
    <name type="scientific">Pygocentrus nattereri</name>
    <name type="common">Red-bellied piranha</name>
    <dbReference type="NCBI Taxonomy" id="42514"/>
    <lineage>
        <taxon>Eukaryota</taxon>
        <taxon>Metazoa</taxon>
        <taxon>Chordata</taxon>
        <taxon>Craniata</taxon>
        <taxon>Vertebrata</taxon>
        <taxon>Euteleostomi</taxon>
        <taxon>Actinopterygii</taxon>
        <taxon>Neopterygii</taxon>
        <taxon>Teleostei</taxon>
        <taxon>Ostariophysi</taxon>
        <taxon>Characiformes</taxon>
        <taxon>Characoidei</taxon>
        <taxon>Pygocentrus</taxon>
    </lineage>
</organism>
<dbReference type="GO" id="GO:0005643">
    <property type="term" value="C:nuclear pore"/>
    <property type="evidence" value="ECO:0007669"/>
    <property type="project" value="TreeGrafter"/>
</dbReference>
<keyword evidence="1" id="KW-0472">Membrane</keyword>
<dbReference type="Pfam" id="PF22959">
    <property type="entry name" value="Ig_NUP210_15th"/>
    <property type="match status" value="1"/>
</dbReference>